<accession>A0A7X0JM43</accession>
<dbReference type="AlphaFoldDB" id="A0A7X0JM43"/>
<sequence length="392" mass="44047">MNSIEIPEAFAGLFEPHRYKVYNCGRGSGKSWAVARVLVNLAHHTPLRAVCAREFQNSIEESVHKLLSDQIKFFGLPYTIDKYRIYNDIGSEFIFKGLSKQDAAAIKSLEGADIVWVEEAQNVSEASWRNLTPTVRKDGSEIWVTFNPDVEDAPTYQRFVIKQPTNALVRRVNWDENPWFPSVLEQERLDMLRDDPEGYQNVWEGHSRNLTALNTDIDALTSQIDSGKLETDLRGRAGASVRTMLNRSTEEDRNLSTLDAKLEGLRNGILLMATGVQTDGDALRAYNEITKNKNDTQLVRQRLQDIKVQNERNAALQQARIDSVRNEYGKGPMDYNAVSQPPAAVGSGQGASPYSAMSDEDLMKVIMGGNHPSMIVFRAGRFNLLERLPILS</sequence>
<dbReference type="PANTHER" id="PTHR39184">
    <property type="match status" value="1"/>
</dbReference>
<dbReference type="InterPro" id="IPR052380">
    <property type="entry name" value="Viral_DNA_packaging_terminase"/>
</dbReference>
<name>A0A7X0JM43_9HYPH</name>
<proteinExistence type="predicted"/>
<dbReference type="Pfam" id="PF04466">
    <property type="entry name" value="Terminase_3"/>
    <property type="match status" value="1"/>
</dbReference>
<dbReference type="InterPro" id="IPR035412">
    <property type="entry name" value="Terminase_L_N"/>
</dbReference>
<dbReference type="RefSeq" id="WP_184655192.1">
    <property type="nucleotide sequence ID" value="NZ_JACHBU010000005.1"/>
</dbReference>
<dbReference type="Gene3D" id="3.40.50.300">
    <property type="entry name" value="P-loop containing nucleotide triphosphate hydrolases"/>
    <property type="match status" value="1"/>
</dbReference>
<dbReference type="EMBL" id="JACHBU010000005">
    <property type="protein sequence ID" value="MBB6509745.1"/>
    <property type="molecule type" value="Genomic_DNA"/>
</dbReference>
<dbReference type="InterPro" id="IPR027417">
    <property type="entry name" value="P-loop_NTPase"/>
</dbReference>
<feature type="domain" description="Phage terminase large subunit N-terminal" evidence="1">
    <location>
        <begin position="17"/>
        <end position="206"/>
    </location>
</feature>
<keyword evidence="3" id="KW-1185">Reference proteome</keyword>
<organism evidence="2 3">
    <name type="scientific">Rhizobium soli</name>
    <dbReference type="NCBI Taxonomy" id="424798"/>
    <lineage>
        <taxon>Bacteria</taxon>
        <taxon>Pseudomonadati</taxon>
        <taxon>Pseudomonadota</taxon>
        <taxon>Alphaproteobacteria</taxon>
        <taxon>Hyphomicrobiales</taxon>
        <taxon>Rhizobiaceae</taxon>
        <taxon>Rhizobium/Agrobacterium group</taxon>
        <taxon>Rhizobium</taxon>
    </lineage>
</organism>
<evidence type="ECO:0000313" key="3">
    <source>
        <dbReference type="Proteomes" id="UP000585437"/>
    </source>
</evidence>
<dbReference type="NCBIfam" id="TIGR01547">
    <property type="entry name" value="phage_term_2"/>
    <property type="match status" value="1"/>
</dbReference>
<protein>
    <recommendedName>
        <fullName evidence="1">Phage terminase large subunit N-terminal domain-containing protein</fullName>
    </recommendedName>
</protein>
<dbReference type="InterPro" id="IPR006437">
    <property type="entry name" value="Phage_terminase_lsu"/>
</dbReference>
<evidence type="ECO:0000259" key="1">
    <source>
        <dbReference type="Pfam" id="PF04466"/>
    </source>
</evidence>
<dbReference type="PANTHER" id="PTHR39184:SF1">
    <property type="entry name" value="PBSX PHAGE TERMINASE LARGE SUBUNIT"/>
    <property type="match status" value="1"/>
</dbReference>
<dbReference type="Proteomes" id="UP000585437">
    <property type="component" value="Unassembled WGS sequence"/>
</dbReference>
<reference evidence="2 3" key="1">
    <citation type="submission" date="2020-08" db="EMBL/GenBank/DDBJ databases">
        <title>The Agave Microbiome: Exploring the role of microbial communities in plant adaptations to desert environments.</title>
        <authorList>
            <person name="Partida-Martinez L.P."/>
        </authorList>
    </citation>
    <scope>NUCLEOTIDE SEQUENCE [LARGE SCALE GENOMIC DNA]</scope>
    <source>
        <strain evidence="2 3">AS3.12</strain>
    </source>
</reference>
<gene>
    <name evidence="2" type="ORF">F4695_003113</name>
</gene>
<evidence type="ECO:0000313" key="2">
    <source>
        <dbReference type="EMBL" id="MBB6509745.1"/>
    </source>
</evidence>
<comment type="caution">
    <text evidence="2">The sequence shown here is derived from an EMBL/GenBank/DDBJ whole genome shotgun (WGS) entry which is preliminary data.</text>
</comment>